<evidence type="ECO:0000313" key="2">
    <source>
        <dbReference type="EMBL" id="MBB6013483.1"/>
    </source>
</evidence>
<dbReference type="RefSeq" id="WP_183831689.1">
    <property type="nucleotide sequence ID" value="NZ_JACHEU010000002.1"/>
</dbReference>
<dbReference type="Proteomes" id="UP000533306">
    <property type="component" value="Unassembled WGS sequence"/>
</dbReference>
<dbReference type="AlphaFoldDB" id="A0A7W9S5R0"/>
<dbReference type="EMBL" id="JACHEU010000002">
    <property type="protein sequence ID" value="MBB6013483.1"/>
    <property type="molecule type" value="Genomic_DNA"/>
</dbReference>
<accession>A0A7W9S5R0</accession>
<organism evidence="2 3">
    <name type="scientific">Aquamicrobium lusatiense</name>
    <dbReference type="NCBI Taxonomy" id="89772"/>
    <lineage>
        <taxon>Bacteria</taxon>
        <taxon>Pseudomonadati</taxon>
        <taxon>Pseudomonadota</taxon>
        <taxon>Alphaproteobacteria</taxon>
        <taxon>Hyphomicrobiales</taxon>
        <taxon>Phyllobacteriaceae</taxon>
        <taxon>Aquamicrobium</taxon>
    </lineage>
</organism>
<gene>
    <name evidence="2" type="ORF">HNR59_002872</name>
</gene>
<name>A0A7W9S5R0_9HYPH</name>
<proteinExistence type="predicted"/>
<evidence type="ECO:0000256" key="1">
    <source>
        <dbReference type="SAM" id="MobiDB-lite"/>
    </source>
</evidence>
<feature type="region of interest" description="Disordered" evidence="1">
    <location>
        <begin position="141"/>
        <end position="161"/>
    </location>
</feature>
<sequence length="161" mass="17875">MLDVLAGVASVATIGGLFYAGYQLRQARMAASATTSAHILSNIRSRIEDVSNQINERSLYAATCDLLNELELSCAIYFDGQFGGRTGKLSVSFIKDILRMLENNPKMLACVKRAIQEPDTFECLRKFARKYKKDWQGFVSPSVHSQQSGERAQMVGSQDEI</sequence>
<reference evidence="2 3" key="1">
    <citation type="submission" date="2020-08" db="EMBL/GenBank/DDBJ databases">
        <title>Genomic Encyclopedia of Type Strains, Phase IV (KMG-IV): sequencing the most valuable type-strain genomes for metagenomic binning, comparative biology and taxonomic classification.</title>
        <authorList>
            <person name="Goeker M."/>
        </authorList>
    </citation>
    <scope>NUCLEOTIDE SEQUENCE [LARGE SCALE GENOMIC DNA]</scope>
    <source>
        <strain evidence="2 3">DSM 11099</strain>
    </source>
</reference>
<protein>
    <recommendedName>
        <fullName evidence="4">DUF4760 domain-containing protein</fullName>
    </recommendedName>
</protein>
<evidence type="ECO:0008006" key="4">
    <source>
        <dbReference type="Google" id="ProtNLM"/>
    </source>
</evidence>
<keyword evidence="3" id="KW-1185">Reference proteome</keyword>
<evidence type="ECO:0000313" key="3">
    <source>
        <dbReference type="Proteomes" id="UP000533306"/>
    </source>
</evidence>
<comment type="caution">
    <text evidence="2">The sequence shown here is derived from an EMBL/GenBank/DDBJ whole genome shotgun (WGS) entry which is preliminary data.</text>
</comment>